<dbReference type="KEGG" id="nta:107832247"/>
<evidence type="ECO:0000313" key="3">
    <source>
        <dbReference type="RefSeq" id="XP_016515558.1"/>
    </source>
</evidence>
<dbReference type="RefSeq" id="XP_016515558.1">
    <property type="nucleotide sequence ID" value="XM_016660072.1"/>
</dbReference>
<dbReference type="Proteomes" id="UP000790787">
    <property type="component" value="Chromosome 4"/>
</dbReference>
<dbReference type="STRING" id="4097.A0A1S4DQ58"/>
<gene>
    <name evidence="3" type="primary">LOC107832247</name>
</gene>
<reference evidence="3" key="2">
    <citation type="submission" date="2025-08" db="UniProtKB">
        <authorList>
            <consortium name="RefSeq"/>
        </authorList>
    </citation>
    <scope>IDENTIFICATION</scope>
    <source>
        <tissue evidence="3">Leaf</tissue>
    </source>
</reference>
<dbReference type="Pfam" id="PF13963">
    <property type="entry name" value="Transpos_assoc"/>
    <property type="match status" value="1"/>
</dbReference>
<evidence type="ECO:0000313" key="2">
    <source>
        <dbReference type="Proteomes" id="UP000790787"/>
    </source>
</evidence>
<evidence type="ECO:0000259" key="1">
    <source>
        <dbReference type="Pfam" id="PF13963"/>
    </source>
</evidence>
<dbReference type="OrthoDB" id="1303427at2759"/>
<organism evidence="2 3">
    <name type="scientific">Nicotiana tabacum</name>
    <name type="common">Common tobacco</name>
    <dbReference type="NCBI Taxonomy" id="4097"/>
    <lineage>
        <taxon>Eukaryota</taxon>
        <taxon>Viridiplantae</taxon>
        <taxon>Streptophyta</taxon>
        <taxon>Embryophyta</taxon>
        <taxon>Tracheophyta</taxon>
        <taxon>Spermatophyta</taxon>
        <taxon>Magnoliopsida</taxon>
        <taxon>eudicotyledons</taxon>
        <taxon>Gunneridae</taxon>
        <taxon>Pentapetalae</taxon>
        <taxon>asterids</taxon>
        <taxon>lamiids</taxon>
        <taxon>Solanales</taxon>
        <taxon>Solanaceae</taxon>
        <taxon>Nicotianoideae</taxon>
        <taxon>Nicotianeae</taxon>
        <taxon>Nicotiana</taxon>
    </lineage>
</organism>
<dbReference type="PaxDb" id="4097-A0A1S4DQ58"/>
<name>A0A1S4DQ58_TOBAC</name>
<protein>
    <submittedName>
        <fullName evidence="3">Uncharacterized protein LOC107832247</fullName>
    </submittedName>
</protein>
<feature type="domain" description="Transposase-associated" evidence="1">
    <location>
        <begin position="7"/>
        <end position="86"/>
    </location>
</feature>
<sequence length="308" mass="35831">MAFAHHRWMYNRNHPNRVGLRDEFKEGVAGFIAKARTLDNFCIEGTIRYPCVKCKCVKLLGEDIVTCHLFKKEFMKNYYVWIAHGENLDSVNDGDFHNFFGGEEGSPVVDNNVKNSRFNDMMRDVFEMFLGAQSETNDEPKKFFKELEEASCPLYEGSMHSKLSVVVRLLQIKSDSSISQSSMNFIIGLMNELNQCNINLLKDFYTAKKLVFKLGLSSERIHYYENGCMLFYKDDASLDNCKFCNKPHYKDAANDKKKKTPMKAMHYLPLIPRLKRLYASMSSAPHMRWHYEHRRLDSVLWHPSNGEA</sequence>
<dbReference type="GeneID" id="107832247"/>
<dbReference type="PANTHER" id="PTHR10775:SF193">
    <property type="entry name" value="DUF4216 DOMAIN-CONTAINING PROTEIN"/>
    <property type="match status" value="1"/>
</dbReference>
<keyword evidence="2" id="KW-1185">Reference proteome</keyword>
<accession>A0A1S4DQ58</accession>
<dbReference type="PANTHER" id="PTHR10775">
    <property type="entry name" value="OS08G0208400 PROTEIN"/>
    <property type="match status" value="1"/>
</dbReference>
<dbReference type="AlphaFoldDB" id="A0A1S4DQ58"/>
<dbReference type="InterPro" id="IPR029480">
    <property type="entry name" value="Transpos_assoc"/>
</dbReference>
<proteinExistence type="predicted"/>
<reference evidence="2" key="1">
    <citation type="journal article" date="2014" name="Nat. Commun.">
        <title>The tobacco genome sequence and its comparison with those of tomato and potato.</title>
        <authorList>
            <person name="Sierro N."/>
            <person name="Battey J.N."/>
            <person name="Ouadi S."/>
            <person name="Bakaher N."/>
            <person name="Bovet L."/>
            <person name="Willig A."/>
            <person name="Goepfert S."/>
            <person name="Peitsch M.C."/>
            <person name="Ivanov N.V."/>
        </authorList>
    </citation>
    <scope>NUCLEOTIDE SEQUENCE [LARGE SCALE GENOMIC DNA]</scope>
</reference>